<keyword evidence="2" id="KW-1185">Reference proteome</keyword>
<organism evidence="1 2">
    <name type="scientific">Agrococcus carbonis</name>
    <dbReference type="NCBI Taxonomy" id="684552"/>
    <lineage>
        <taxon>Bacteria</taxon>
        <taxon>Bacillati</taxon>
        <taxon>Actinomycetota</taxon>
        <taxon>Actinomycetes</taxon>
        <taxon>Micrococcales</taxon>
        <taxon>Microbacteriaceae</taxon>
        <taxon>Agrococcus</taxon>
    </lineage>
</organism>
<dbReference type="EMBL" id="LT629734">
    <property type="protein sequence ID" value="SDS35442.1"/>
    <property type="molecule type" value="Genomic_DNA"/>
</dbReference>
<evidence type="ECO:0000313" key="1">
    <source>
        <dbReference type="EMBL" id="SDS35442.1"/>
    </source>
</evidence>
<gene>
    <name evidence="1" type="ORF">SAMN04489719_2128</name>
</gene>
<reference evidence="2" key="1">
    <citation type="submission" date="2016-10" db="EMBL/GenBank/DDBJ databases">
        <authorList>
            <person name="Varghese N."/>
            <person name="Submissions S."/>
        </authorList>
    </citation>
    <scope>NUCLEOTIDE SEQUENCE [LARGE SCALE GENOMIC DNA]</scope>
    <source>
        <strain evidence="2">DSM 22965</strain>
    </source>
</reference>
<dbReference type="RefSeq" id="WP_092666982.1">
    <property type="nucleotide sequence ID" value="NZ_LT629734.1"/>
</dbReference>
<dbReference type="AlphaFoldDB" id="A0A1H1RID0"/>
<accession>A0A1H1RID0</accession>
<proteinExistence type="predicted"/>
<dbReference type="Proteomes" id="UP000199649">
    <property type="component" value="Chromosome I"/>
</dbReference>
<sequence length="264" mass="28252">MAKQLLLVAASVLAAVTAILAALSWVGPALASLVGAAALAGVYLVREMRTVRDSLATSRRSIAAVYERDRQILTALERNREESADSSLALRDDISAIPASASSVLRQELKSVTTVRREDPSAEEPFAEIVATAIQHAGARARVAVLTSSSGAKQLRVIDTAIELRVARWGTPQVAALPHAYFTHVLLDLDSVGAAEEGDLVWLRRALRWQLDTVIMALHSSKWPATAVLRRLATLLDRPLGVERLSAGFHLLALAPDSADGSES</sequence>
<evidence type="ECO:0000313" key="2">
    <source>
        <dbReference type="Proteomes" id="UP000199649"/>
    </source>
</evidence>
<protein>
    <submittedName>
        <fullName evidence="1">Uncharacterized protein</fullName>
    </submittedName>
</protein>
<name>A0A1H1RID0_9MICO</name>
<dbReference type="STRING" id="684552.SAMN04489719_2128"/>